<keyword evidence="4" id="KW-0347">Helicase</keyword>
<keyword evidence="3" id="KW-0378">Hydrolase</keyword>
<dbReference type="InterPro" id="IPR038726">
    <property type="entry name" value="PDDEXK_AddAB-type"/>
</dbReference>
<evidence type="ECO:0000256" key="3">
    <source>
        <dbReference type="ARBA" id="ARBA00022801"/>
    </source>
</evidence>
<keyword evidence="5" id="KW-0067">ATP-binding</keyword>
<evidence type="ECO:0000256" key="2">
    <source>
        <dbReference type="ARBA" id="ARBA00022763"/>
    </source>
</evidence>
<proteinExistence type="predicted"/>
<dbReference type="RefSeq" id="WP_098126466.1">
    <property type="nucleotide sequence ID" value="NZ_NUAN01000071.1"/>
</dbReference>
<sequence length="424" mass="50188">MRLTYEQLNMIKEKMGVDMLWSFSKMSTYLQCSWLYKLKYIDKIRLKGDNCYTHFGTVSHDVIQGLYDEVHTYEQMIDKFNDEVIKWQINDDPALKFNSDKERDGYIENLRHYFTHTEQIPYKVVNEKAVLAVFEGVKKYVFQGYIDSQYTDEDGIFYILDYKTSSKSGFTGKDLLKKAQQLMIYAVGINQFHKIPIDKIRLRYDMMKYCNVSFMQKNGKMKTTKAERSLWVAHISNQLRKDFEDVEKSIEKHQKEITKIEKKIKQKKTTPEMAEEYLAMIKIEEESINELEKFVFNPLEINEMMDTAMNNNTLENLPQFIQDKYTVENCYIDVELTEEIVEEFKAELVSVLDKIIAKTEEGNADEAFDRSRIDNSNSFYCNTLCDMKSKCKFYEEYKENSSMFIEKKVDQPSDEEIMAMFGLS</sequence>
<evidence type="ECO:0000256" key="4">
    <source>
        <dbReference type="ARBA" id="ARBA00022806"/>
    </source>
</evidence>
<evidence type="ECO:0000313" key="11">
    <source>
        <dbReference type="Proteomes" id="UP000220691"/>
    </source>
</evidence>
<evidence type="ECO:0000256" key="1">
    <source>
        <dbReference type="ARBA" id="ARBA00022741"/>
    </source>
</evidence>
<dbReference type="Proteomes" id="UP000220691">
    <property type="component" value="Unassembled WGS sequence"/>
</dbReference>
<dbReference type="Pfam" id="PF12705">
    <property type="entry name" value="PDDEXK_1"/>
    <property type="match status" value="1"/>
</dbReference>
<dbReference type="GO" id="GO:0004386">
    <property type="term" value="F:helicase activity"/>
    <property type="evidence" value="ECO:0007669"/>
    <property type="project" value="UniProtKB-KW"/>
</dbReference>
<name>A0A9X6UCL9_BACCE</name>
<protein>
    <recommendedName>
        <fullName evidence="9">PD-(D/E)XK endonuclease-like domain-containing protein</fullName>
    </recommendedName>
</protein>
<dbReference type="EMBL" id="NUAN01000071">
    <property type="protein sequence ID" value="PEN97901.1"/>
    <property type="molecule type" value="Genomic_DNA"/>
</dbReference>
<dbReference type="GO" id="GO:0006281">
    <property type="term" value="P:DNA repair"/>
    <property type="evidence" value="ECO:0007669"/>
    <property type="project" value="UniProtKB-KW"/>
</dbReference>
<dbReference type="GO" id="GO:0005524">
    <property type="term" value="F:ATP binding"/>
    <property type="evidence" value="ECO:0007669"/>
    <property type="project" value="UniProtKB-KW"/>
</dbReference>
<evidence type="ECO:0000256" key="5">
    <source>
        <dbReference type="ARBA" id="ARBA00022840"/>
    </source>
</evidence>
<keyword evidence="1" id="KW-0547">Nucleotide-binding</keyword>
<reference evidence="10 11" key="1">
    <citation type="submission" date="2017-09" db="EMBL/GenBank/DDBJ databases">
        <title>Large-scale bioinformatics analysis of Bacillus genomes uncovers conserved roles of natural products in bacterial physiology.</title>
        <authorList>
            <consortium name="Agbiome Team Llc"/>
            <person name="Bleich R.M."/>
            <person name="Kirk G.J."/>
            <person name="Santa Maria K.C."/>
            <person name="Allen S.E."/>
            <person name="Farag S."/>
            <person name="Shank E.A."/>
            <person name="Bowers A."/>
        </authorList>
    </citation>
    <scope>NUCLEOTIDE SEQUENCE [LARGE SCALE GENOMIC DNA]</scope>
    <source>
        <strain evidence="10 11">AFS027647</strain>
    </source>
</reference>
<dbReference type="GO" id="GO:0016787">
    <property type="term" value="F:hydrolase activity"/>
    <property type="evidence" value="ECO:0007669"/>
    <property type="project" value="UniProtKB-KW"/>
</dbReference>
<keyword evidence="7" id="KW-0234">DNA repair</keyword>
<accession>A0A9X6UCL9</accession>
<evidence type="ECO:0000256" key="6">
    <source>
        <dbReference type="ARBA" id="ARBA00023125"/>
    </source>
</evidence>
<evidence type="ECO:0000313" key="10">
    <source>
        <dbReference type="EMBL" id="PEN97901.1"/>
    </source>
</evidence>
<feature type="domain" description="PD-(D/E)XK endonuclease-like" evidence="9">
    <location>
        <begin position="21"/>
        <end position="253"/>
    </location>
</feature>
<feature type="coiled-coil region" evidence="8">
    <location>
        <begin position="236"/>
        <end position="270"/>
    </location>
</feature>
<evidence type="ECO:0000256" key="7">
    <source>
        <dbReference type="ARBA" id="ARBA00023204"/>
    </source>
</evidence>
<dbReference type="Gene3D" id="3.90.320.10">
    <property type="match status" value="1"/>
</dbReference>
<gene>
    <name evidence="10" type="ORF">CN553_12760</name>
</gene>
<keyword evidence="8" id="KW-0175">Coiled coil</keyword>
<dbReference type="GO" id="GO:0003677">
    <property type="term" value="F:DNA binding"/>
    <property type="evidence" value="ECO:0007669"/>
    <property type="project" value="UniProtKB-KW"/>
</dbReference>
<dbReference type="AlphaFoldDB" id="A0A9X6UCL9"/>
<keyword evidence="6" id="KW-0238">DNA-binding</keyword>
<evidence type="ECO:0000259" key="9">
    <source>
        <dbReference type="Pfam" id="PF12705"/>
    </source>
</evidence>
<evidence type="ECO:0000256" key="8">
    <source>
        <dbReference type="SAM" id="Coils"/>
    </source>
</evidence>
<dbReference type="InterPro" id="IPR011335">
    <property type="entry name" value="Restrct_endonuc-II-like"/>
</dbReference>
<comment type="caution">
    <text evidence="10">The sequence shown here is derived from an EMBL/GenBank/DDBJ whole genome shotgun (WGS) entry which is preliminary data.</text>
</comment>
<keyword evidence="2" id="KW-0227">DNA damage</keyword>
<organism evidence="10 11">
    <name type="scientific">Bacillus cereus</name>
    <dbReference type="NCBI Taxonomy" id="1396"/>
    <lineage>
        <taxon>Bacteria</taxon>
        <taxon>Bacillati</taxon>
        <taxon>Bacillota</taxon>
        <taxon>Bacilli</taxon>
        <taxon>Bacillales</taxon>
        <taxon>Bacillaceae</taxon>
        <taxon>Bacillus</taxon>
        <taxon>Bacillus cereus group</taxon>
    </lineage>
</organism>
<dbReference type="InterPro" id="IPR011604">
    <property type="entry name" value="PDDEXK-like_dom_sf"/>
</dbReference>
<dbReference type="SUPFAM" id="SSF52980">
    <property type="entry name" value="Restriction endonuclease-like"/>
    <property type="match status" value="1"/>
</dbReference>